<reference evidence="1" key="1">
    <citation type="journal article" date="2021" name="Genome Biol. Evol.">
        <title>A High-Quality Reference Genome for a Parasitic Bivalve with Doubly Uniparental Inheritance (Bivalvia: Unionida).</title>
        <authorList>
            <person name="Smith C.H."/>
        </authorList>
    </citation>
    <scope>NUCLEOTIDE SEQUENCE</scope>
    <source>
        <strain evidence="1">CHS0354</strain>
    </source>
</reference>
<accession>A0AAE0VIH1</accession>
<evidence type="ECO:0000313" key="2">
    <source>
        <dbReference type="Proteomes" id="UP001195483"/>
    </source>
</evidence>
<organism evidence="1 2">
    <name type="scientific">Potamilus streckersoni</name>
    <dbReference type="NCBI Taxonomy" id="2493646"/>
    <lineage>
        <taxon>Eukaryota</taxon>
        <taxon>Metazoa</taxon>
        <taxon>Spiralia</taxon>
        <taxon>Lophotrochozoa</taxon>
        <taxon>Mollusca</taxon>
        <taxon>Bivalvia</taxon>
        <taxon>Autobranchia</taxon>
        <taxon>Heteroconchia</taxon>
        <taxon>Palaeoheterodonta</taxon>
        <taxon>Unionida</taxon>
        <taxon>Unionoidea</taxon>
        <taxon>Unionidae</taxon>
        <taxon>Ambleminae</taxon>
        <taxon>Lampsilini</taxon>
        <taxon>Potamilus</taxon>
    </lineage>
</organism>
<sequence>MTTPAIALADNTKYTTKDNQPQSMISCCLNYPCVNLPTQNCNKPTSLSPSKSFDVRN</sequence>
<proteinExistence type="predicted"/>
<protein>
    <submittedName>
        <fullName evidence="1">Uncharacterized protein</fullName>
    </submittedName>
</protein>
<dbReference type="EMBL" id="JAEAOA010001269">
    <property type="protein sequence ID" value="KAK3577935.1"/>
    <property type="molecule type" value="Genomic_DNA"/>
</dbReference>
<dbReference type="Proteomes" id="UP001195483">
    <property type="component" value="Unassembled WGS sequence"/>
</dbReference>
<reference evidence="1" key="2">
    <citation type="journal article" date="2021" name="Genome Biol. Evol.">
        <title>Developing a high-quality reference genome for a parasitic bivalve with doubly uniparental inheritance (Bivalvia: Unionida).</title>
        <authorList>
            <person name="Smith C.H."/>
        </authorList>
    </citation>
    <scope>NUCLEOTIDE SEQUENCE</scope>
    <source>
        <strain evidence="1">CHS0354</strain>
        <tissue evidence="1">Mantle</tissue>
    </source>
</reference>
<gene>
    <name evidence="1" type="ORF">CHS0354_020813</name>
</gene>
<name>A0AAE0VIH1_9BIVA</name>
<keyword evidence="2" id="KW-1185">Reference proteome</keyword>
<evidence type="ECO:0000313" key="1">
    <source>
        <dbReference type="EMBL" id="KAK3577935.1"/>
    </source>
</evidence>
<feature type="non-terminal residue" evidence="1">
    <location>
        <position position="1"/>
    </location>
</feature>
<reference evidence="1" key="3">
    <citation type="submission" date="2023-05" db="EMBL/GenBank/DDBJ databases">
        <authorList>
            <person name="Smith C.H."/>
        </authorList>
    </citation>
    <scope>NUCLEOTIDE SEQUENCE</scope>
    <source>
        <strain evidence="1">CHS0354</strain>
        <tissue evidence="1">Mantle</tissue>
    </source>
</reference>
<comment type="caution">
    <text evidence="1">The sequence shown here is derived from an EMBL/GenBank/DDBJ whole genome shotgun (WGS) entry which is preliminary data.</text>
</comment>
<dbReference type="AlphaFoldDB" id="A0AAE0VIH1"/>